<evidence type="ECO:0000256" key="3">
    <source>
        <dbReference type="ARBA" id="ARBA00023242"/>
    </source>
</evidence>
<organism evidence="5 6">
    <name type="scientific">Coemansia biformis</name>
    <dbReference type="NCBI Taxonomy" id="1286918"/>
    <lineage>
        <taxon>Eukaryota</taxon>
        <taxon>Fungi</taxon>
        <taxon>Fungi incertae sedis</taxon>
        <taxon>Zoopagomycota</taxon>
        <taxon>Kickxellomycotina</taxon>
        <taxon>Kickxellomycetes</taxon>
        <taxon>Kickxellales</taxon>
        <taxon>Kickxellaceae</taxon>
        <taxon>Coemansia</taxon>
    </lineage>
</organism>
<dbReference type="InterPro" id="IPR019148">
    <property type="entry name" value="Nuclear_protein_DGCR14_ESS-2"/>
</dbReference>
<comment type="subcellular location">
    <subcellularLocation>
        <location evidence="1">Nucleus</location>
    </subcellularLocation>
</comment>
<protein>
    <submittedName>
        <fullName evidence="5">Uncharacterized protein</fullName>
    </submittedName>
</protein>
<reference evidence="5" key="1">
    <citation type="submission" date="2022-07" db="EMBL/GenBank/DDBJ databases">
        <title>Phylogenomic reconstructions and comparative analyses of Kickxellomycotina fungi.</title>
        <authorList>
            <person name="Reynolds N.K."/>
            <person name="Stajich J.E."/>
            <person name="Barry K."/>
            <person name="Grigoriev I.V."/>
            <person name="Crous P."/>
            <person name="Smith M.E."/>
        </authorList>
    </citation>
    <scope>NUCLEOTIDE SEQUENCE</scope>
    <source>
        <strain evidence="5">BCRC 34381</strain>
    </source>
</reference>
<dbReference type="PANTHER" id="PTHR12940">
    <property type="entry name" value="ES-2 PROTEIN - RELATED"/>
    <property type="match status" value="1"/>
</dbReference>
<evidence type="ECO:0000313" key="5">
    <source>
        <dbReference type="EMBL" id="KAJ1728937.1"/>
    </source>
</evidence>
<dbReference type="EMBL" id="JANBOI010000709">
    <property type="protein sequence ID" value="KAJ1728937.1"/>
    <property type="molecule type" value="Genomic_DNA"/>
</dbReference>
<feature type="compositionally biased region" description="Polar residues" evidence="4">
    <location>
        <begin position="77"/>
        <end position="86"/>
    </location>
</feature>
<dbReference type="OrthoDB" id="19679at2759"/>
<feature type="region of interest" description="Disordered" evidence="4">
    <location>
        <begin position="193"/>
        <end position="262"/>
    </location>
</feature>
<evidence type="ECO:0000256" key="1">
    <source>
        <dbReference type="ARBA" id="ARBA00004123"/>
    </source>
</evidence>
<feature type="compositionally biased region" description="Polar residues" evidence="4">
    <location>
        <begin position="203"/>
        <end position="213"/>
    </location>
</feature>
<evidence type="ECO:0000256" key="2">
    <source>
        <dbReference type="ARBA" id="ARBA00009072"/>
    </source>
</evidence>
<dbReference type="AlphaFoldDB" id="A0A9W8CYA5"/>
<gene>
    <name evidence="5" type="ORF">LPJ61_003775</name>
</gene>
<feature type="region of interest" description="Disordered" evidence="4">
    <location>
        <begin position="73"/>
        <end position="93"/>
    </location>
</feature>
<dbReference type="PANTHER" id="PTHR12940:SF0">
    <property type="entry name" value="SPLICING FACTOR ESS-2 HOMOLOG"/>
    <property type="match status" value="1"/>
</dbReference>
<keyword evidence="3" id="KW-0539">Nucleus</keyword>
<comment type="similarity">
    <text evidence="2">Belongs to the ESS2 family.</text>
</comment>
<proteinExistence type="inferred from homology"/>
<comment type="caution">
    <text evidence="5">The sequence shown here is derived from an EMBL/GenBank/DDBJ whole genome shotgun (WGS) entry which is preliminary data.</text>
</comment>
<dbReference type="GO" id="GO:0071013">
    <property type="term" value="C:catalytic step 2 spliceosome"/>
    <property type="evidence" value="ECO:0007669"/>
    <property type="project" value="TreeGrafter"/>
</dbReference>
<accession>A0A9W8CYA5</accession>
<keyword evidence="6" id="KW-1185">Reference proteome</keyword>
<sequence length="262" mass="27911">MVVVLEEDSFRASVDAIVERDFFPDLPRLQAENQSTPAVRTAGPAAASGVSLAEFLRTHVSEDSASFSRLLREENQQRGTGQSSTHGGPLRLQAGRQPRNALMFAPDGLSSVRQAAGERIVCRNTRMPEGAAAEDAEDAGSVFSDASTAGYRTPMLNGYKMVDPEELGRSGRTRFHIRPASARERAALRLAHAQPGPRGRLSSPGQTAASATPQRAAMLSPAAQQLLGRSSGRGVNLESLAARAGSDSLRRAYNSPYARRAG</sequence>
<dbReference type="Proteomes" id="UP001143981">
    <property type="component" value="Unassembled WGS sequence"/>
</dbReference>
<name>A0A9W8CYA5_9FUNG</name>
<evidence type="ECO:0000313" key="6">
    <source>
        <dbReference type="Proteomes" id="UP001143981"/>
    </source>
</evidence>
<dbReference type="Pfam" id="PF09751">
    <property type="entry name" value="Es2"/>
    <property type="match status" value="1"/>
</dbReference>
<evidence type="ECO:0000256" key="4">
    <source>
        <dbReference type="SAM" id="MobiDB-lite"/>
    </source>
</evidence>